<keyword evidence="3" id="KW-0677">Repeat</keyword>
<keyword evidence="6" id="KW-0539">Nucleus</keyword>
<dbReference type="SMART" id="SM00355">
    <property type="entry name" value="ZnF_C2H2"/>
    <property type="match status" value="2"/>
</dbReference>
<keyword evidence="2" id="KW-0479">Metal-binding</keyword>
<evidence type="ECO:0000256" key="6">
    <source>
        <dbReference type="ARBA" id="ARBA00023242"/>
    </source>
</evidence>
<evidence type="ECO:0000256" key="1">
    <source>
        <dbReference type="ARBA" id="ARBA00004123"/>
    </source>
</evidence>
<dbReference type="PROSITE" id="PS00028">
    <property type="entry name" value="ZINC_FINGER_C2H2_1"/>
    <property type="match status" value="1"/>
</dbReference>
<reference evidence="10 11" key="1">
    <citation type="submission" date="2020-05" db="EMBL/GenBank/DDBJ databases">
        <title>Identification and distribution of gene clusters putatively required for synthesis of sphingolipid metabolism inhibitors in phylogenetically diverse species of the filamentous fungus Fusarium.</title>
        <authorList>
            <person name="Kim H.-S."/>
            <person name="Busman M."/>
            <person name="Brown D.W."/>
            <person name="Divon H."/>
            <person name="Uhlig S."/>
            <person name="Proctor R.H."/>
        </authorList>
    </citation>
    <scope>NUCLEOTIDE SEQUENCE [LARGE SCALE GENOMIC DNA]</scope>
    <source>
        <strain evidence="10 11">NRRL 36939</strain>
    </source>
</reference>
<evidence type="ECO:0000256" key="5">
    <source>
        <dbReference type="ARBA" id="ARBA00022833"/>
    </source>
</evidence>
<dbReference type="GO" id="GO:0008270">
    <property type="term" value="F:zinc ion binding"/>
    <property type="evidence" value="ECO:0007669"/>
    <property type="project" value="UniProtKB-KW"/>
</dbReference>
<evidence type="ECO:0000313" key="11">
    <source>
        <dbReference type="Proteomes" id="UP000546213"/>
    </source>
</evidence>
<comment type="caution">
    <text evidence="10">The sequence shown here is derived from an EMBL/GenBank/DDBJ whole genome shotgun (WGS) entry which is preliminary data.</text>
</comment>
<dbReference type="Proteomes" id="UP000546213">
    <property type="component" value="Unassembled WGS sequence"/>
</dbReference>
<keyword evidence="5" id="KW-0862">Zinc</keyword>
<feature type="compositionally biased region" description="Basic and acidic residues" evidence="8">
    <location>
        <begin position="180"/>
        <end position="190"/>
    </location>
</feature>
<proteinExistence type="predicted"/>
<dbReference type="PANTHER" id="PTHR40626:SF11">
    <property type="entry name" value="ZINC FINGER PROTEIN YPR022C"/>
    <property type="match status" value="1"/>
</dbReference>
<dbReference type="GO" id="GO:0000981">
    <property type="term" value="F:DNA-binding transcription factor activity, RNA polymerase II-specific"/>
    <property type="evidence" value="ECO:0007669"/>
    <property type="project" value="InterPro"/>
</dbReference>
<evidence type="ECO:0000313" key="10">
    <source>
        <dbReference type="EMBL" id="KAF5579135.1"/>
    </source>
</evidence>
<comment type="subcellular location">
    <subcellularLocation>
        <location evidence="1">Nucleus</location>
    </subcellularLocation>
</comment>
<name>A0A8H5KRE0_9HYPO</name>
<dbReference type="InterPro" id="IPR013087">
    <property type="entry name" value="Znf_C2H2_type"/>
</dbReference>
<evidence type="ECO:0000256" key="8">
    <source>
        <dbReference type="SAM" id="MobiDB-lite"/>
    </source>
</evidence>
<protein>
    <submittedName>
        <fullName evidence="10">Transcription factor TDA9</fullName>
    </submittedName>
</protein>
<gene>
    <name evidence="10" type="ORF">FPCIR_11275</name>
</gene>
<organism evidence="10 11">
    <name type="scientific">Fusarium pseudocircinatum</name>
    <dbReference type="NCBI Taxonomy" id="56676"/>
    <lineage>
        <taxon>Eukaryota</taxon>
        <taxon>Fungi</taxon>
        <taxon>Dikarya</taxon>
        <taxon>Ascomycota</taxon>
        <taxon>Pezizomycotina</taxon>
        <taxon>Sordariomycetes</taxon>
        <taxon>Hypocreomycetidae</taxon>
        <taxon>Hypocreales</taxon>
        <taxon>Nectriaceae</taxon>
        <taxon>Fusarium</taxon>
        <taxon>Fusarium fujikuroi species complex</taxon>
    </lineage>
</organism>
<feature type="domain" description="C2H2-type" evidence="9">
    <location>
        <begin position="26"/>
        <end position="53"/>
    </location>
</feature>
<dbReference type="AlphaFoldDB" id="A0A8H5KRE0"/>
<sequence length="826" mass="92280">MIICKARMPENVVSNSSMTRPRGRLRKCTYCERMFTKEEHLKRHERSHTGEKPFMCHKCGRSYARRCSDVLYRHSQTHSSTNINVQGENRRKRPSKDADVTLISHNNITYRDGGYVAVSISERQMNAPLDSAVYGVQENCSTESPQSPLFTPNSVVPSPLIKIHAEDVPAPQKRQRPSPQRRDIVDDSRENPIAASTCMTSETLPSQLNIDLSSTFNGTGLDQLGFLEGLGDFNMPSLQTAQIPVFGDLQFDFSCMDSPNLNNFSSPLAISTNDTTPCSEKPRSSRLMTISDGQMQRLQRIWSRQRPKIPAHANNCLWSEVIRHDADNIFTATQQSANCRGYQLPGWNIDQTCRGRLVQYCKYLDDSFGTPATAFGEISVPSVDVLDSSLDFYFHAPPGILTTLATALIIAYLALGFRDEIEVHQSSTICTQMLRAADEQGLFMNEGNDDLILKIRQAAKSSDDLWKAWARVESVKRLICCLLYLDMAYARLTSTSGVIAINKVEIYLPCDDALFEHTTTGTAFLRLVQQGSRIEMPRMNARSLRVSSTAKLNQNSTQILLRSLYLRLIAATARLRDKREQNQGSLSISSTEGFAMDEDFKAIISDVVLLPQADASFLGERHQNNALGWHYLCILLTTDVDLLETACGRDGLEAAEKSIVQVFKWSQSSYARRALLHAAQVFRILDSCLVRESYLTRPDLVLFVSALVISQYFLVTSCTEQGSGGPVFELLRDIDWTTVKDEGFGRVTKYLPSVTKHDTVKSNPVIQFINKGGSISFAGELQGLGGVTAKKIARIFAQLMDGFGKWDGCSYSQLLRVMCGFTHESK</sequence>
<dbReference type="PANTHER" id="PTHR40626">
    <property type="entry name" value="MIP31509P"/>
    <property type="match status" value="1"/>
</dbReference>
<dbReference type="EMBL" id="JAAOAS010000341">
    <property type="protein sequence ID" value="KAF5579135.1"/>
    <property type="molecule type" value="Genomic_DNA"/>
</dbReference>
<evidence type="ECO:0000256" key="4">
    <source>
        <dbReference type="ARBA" id="ARBA00022771"/>
    </source>
</evidence>
<evidence type="ECO:0000256" key="7">
    <source>
        <dbReference type="PROSITE-ProRule" id="PRU00042"/>
    </source>
</evidence>
<feature type="region of interest" description="Disordered" evidence="8">
    <location>
        <begin position="165"/>
        <end position="191"/>
    </location>
</feature>
<dbReference type="GO" id="GO:0000978">
    <property type="term" value="F:RNA polymerase II cis-regulatory region sequence-specific DNA binding"/>
    <property type="evidence" value="ECO:0007669"/>
    <property type="project" value="InterPro"/>
</dbReference>
<dbReference type="InterPro" id="IPR036236">
    <property type="entry name" value="Znf_C2H2_sf"/>
</dbReference>
<accession>A0A8H5KRE0</accession>
<dbReference type="PROSITE" id="PS50157">
    <property type="entry name" value="ZINC_FINGER_C2H2_2"/>
    <property type="match status" value="1"/>
</dbReference>
<keyword evidence="11" id="KW-1185">Reference proteome</keyword>
<dbReference type="SUPFAM" id="SSF57667">
    <property type="entry name" value="beta-beta-alpha zinc fingers"/>
    <property type="match status" value="1"/>
</dbReference>
<keyword evidence="4 7" id="KW-0863">Zinc-finger</keyword>
<evidence type="ECO:0000256" key="3">
    <source>
        <dbReference type="ARBA" id="ARBA00022737"/>
    </source>
</evidence>
<evidence type="ECO:0000256" key="2">
    <source>
        <dbReference type="ARBA" id="ARBA00022723"/>
    </source>
</evidence>
<dbReference type="GO" id="GO:0005634">
    <property type="term" value="C:nucleus"/>
    <property type="evidence" value="ECO:0007669"/>
    <property type="project" value="UniProtKB-SubCell"/>
</dbReference>
<dbReference type="OrthoDB" id="10018191at2759"/>
<evidence type="ECO:0000259" key="9">
    <source>
        <dbReference type="PROSITE" id="PS50157"/>
    </source>
</evidence>
<dbReference type="InterPro" id="IPR051059">
    <property type="entry name" value="VerF-like"/>
</dbReference>
<dbReference type="GO" id="GO:0000785">
    <property type="term" value="C:chromatin"/>
    <property type="evidence" value="ECO:0007669"/>
    <property type="project" value="TreeGrafter"/>
</dbReference>
<dbReference type="Gene3D" id="3.30.160.60">
    <property type="entry name" value="Classic Zinc Finger"/>
    <property type="match status" value="2"/>
</dbReference>